<dbReference type="SMART" id="SM00418">
    <property type="entry name" value="HTH_ARSR"/>
    <property type="match status" value="1"/>
</dbReference>
<organism evidence="5">
    <name type="scientific">Proteinivorax hydrogeniformans</name>
    <dbReference type="NCBI Taxonomy" id="1826727"/>
    <lineage>
        <taxon>Bacteria</taxon>
        <taxon>Bacillati</taxon>
        <taxon>Bacillota</taxon>
        <taxon>Clostridia</taxon>
        <taxon>Eubacteriales</taxon>
        <taxon>Proteinivoracaceae</taxon>
        <taxon>Proteinivorax</taxon>
    </lineage>
</organism>
<dbReference type="PANTHER" id="PTHR33154">
    <property type="entry name" value="TRANSCRIPTIONAL REGULATOR, ARSR FAMILY"/>
    <property type="match status" value="1"/>
</dbReference>
<keyword evidence="2" id="KW-0238">DNA-binding</keyword>
<dbReference type="RefSeq" id="WP_353894274.1">
    <property type="nucleotide sequence ID" value="NZ_CP159485.1"/>
</dbReference>
<reference evidence="5" key="1">
    <citation type="journal article" date="2018" name="Antonie Van Leeuwenhoek">
        <title>Proteinivorax hydrogeniformans sp. nov., an anaerobic, haloalkaliphilic bacterium fermenting proteinaceous compounds with high hydrogen production.</title>
        <authorList>
            <person name="Boltyanskaya Y."/>
            <person name="Detkova E."/>
            <person name="Pimenov N."/>
            <person name="Kevbrin V."/>
        </authorList>
    </citation>
    <scope>NUCLEOTIDE SEQUENCE</scope>
    <source>
        <strain evidence="5">Z-710</strain>
    </source>
</reference>
<dbReference type="SUPFAM" id="SSF46785">
    <property type="entry name" value="Winged helix' DNA-binding domain"/>
    <property type="match status" value="1"/>
</dbReference>
<gene>
    <name evidence="5" type="ORF">PRVXH_001069</name>
</gene>
<keyword evidence="1" id="KW-0805">Transcription regulation</keyword>
<dbReference type="InterPro" id="IPR051081">
    <property type="entry name" value="HTH_MetalResp_TranReg"/>
</dbReference>
<evidence type="ECO:0000256" key="3">
    <source>
        <dbReference type="ARBA" id="ARBA00023163"/>
    </source>
</evidence>
<name>A0AAU8HWI2_9FIRM</name>
<dbReference type="EMBL" id="CP159485">
    <property type="protein sequence ID" value="XCI29727.1"/>
    <property type="molecule type" value="Genomic_DNA"/>
</dbReference>
<dbReference type="PANTHER" id="PTHR33154:SF18">
    <property type="entry name" value="ARSENICAL RESISTANCE OPERON REPRESSOR"/>
    <property type="match status" value="1"/>
</dbReference>
<dbReference type="CDD" id="cd00090">
    <property type="entry name" value="HTH_ARSR"/>
    <property type="match status" value="1"/>
</dbReference>
<evidence type="ECO:0000256" key="2">
    <source>
        <dbReference type="ARBA" id="ARBA00023125"/>
    </source>
</evidence>
<dbReference type="InterPro" id="IPR001845">
    <property type="entry name" value="HTH_ArsR_DNA-bd_dom"/>
</dbReference>
<evidence type="ECO:0000313" key="5">
    <source>
        <dbReference type="EMBL" id="XCI29727.1"/>
    </source>
</evidence>
<reference evidence="5" key="2">
    <citation type="submission" date="2024-06" db="EMBL/GenBank/DDBJ databases">
        <authorList>
            <person name="Petrova K.O."/>
            <person name="Toshchakov S.V."/>
            <person name="Boltjanskaja Y.V."/>
            <person name="Kevbrin V.V."/>
        </authorList>
    </citation>
    <scope>NUCLEOTIDE SEQUENCE</scope>
    <source>
        <strain evidence="5">Z-710</strain>
    </source>
</reference>
<evidence type="ECO:0000259" key="4">
    <source>
        <dbReference type="PROSITE" id="PS50987"/>
    </source>
</evidence>
<sequence>MEKNQFQSDMLKALGHPTRLKVVKILSDKEQCVCELAPALNTEQSNLSKHLSVLKKAGVLVSRKDGLKVIYAIKHFEIVAIVKILEDITKNEVSNLHKSLLGEEIK</sequence>
<dbReference type="Pfam" id="PF01022">
    <property type="entry name" value="HTH_5"/>
    <property type="match status" value="1"/>
</dbReference>
<dbReference type="PROSITE" id="PS50987">
    <property type="entry name" value="HTH_ARSR_2"/>
    <property type="match status" value="1"/>
</dbReference>
<dbReference type="GO" id="GO:0003700">
    <property type="term" value="F:DNA-binding transcription factor activity"/>
    <property type="evidence" value="ECO:0007669"/>
    <property type="project" value="InterPro"/>
</dbReference>
<dbReference type="NCBIfam" id="NF033788">
    <property type="entry name" value="HTH_metalloreg"/>
    <property type="match status" value="1"/>
</dbReference>
<dbReference type="InterPro" id="IPR036390">
    <property type="entry name" value="WH_DNA-bd_sf"/>
</dbReference>
<dbReference type="Gene3D" id="1.10.10.10">
    <property type="entry name" value="Winged helix-like DNA-binding domain superfamily/Winged helix DNA-binding domain"/>
    <property type="match status" value="1"/>
</dbReference>
<dbReference type="PRINTS" id="PR00778">
    <property type="entry name" value="HTHARSR"/>
</dbReference>
<dbReference type="InterPro" id="IPR036388">
    <property type="entry name" value="WH-like_DNA-bd_sf"/>
</dbReference>
<dbReference type="GO" id="GO:0003677">
    <property type="term" value="F:DNA binding"/>
    <property type="evidence" value="ECO:0007669"/>
    <property type="project" value="UniProtKB-KW"/>
</dbReference>
<dbReference type="InterPro" id="IPR011991">
    <property type="entry name" value="ArsR-like_HTH"/>
</dbReference>
<feature type="domain" description="HTH arsR-type" evidence="4">
    <location>
        <begin position="1"/>
        <end position="93"/>
    </location>
</feature>
<dbReference type="AlphaFoldDB" id="A0AAU8HWI2"/>
<keyword evidence="3" id="KW-0804">Transcription</keyword>
<protein>
    <submittedName>
        <fullName evidence="5">Metalloregulator ArsR/SmtB family transcription factor</fullName>
    </submittedName>
</protein>
<proteinExistence type="predicted"/>
<evidence type="ECO:0000256" key="1">
    <source>
        <dbReference type="ARBA" id="ARBA00023015"/>
    </source>
</evidence>
<accession>A0AAU8HWI2</accession>